<keyword evidence="3" id="KW-1185">Reference proteome</keyword>
<accession>A0A1E4TZS9</accession>
<keyword evidence="1" id="KW-0472">Membrane</keyword>
<gene>
    <name evidence="2" type="ORF">PACTADRAFT_84463</name>
</gene>
<proteinExistence type="predicted"/>
<sequence length="213" mass="24452">MLTWILKLATRKVFQENHWNKLFTEDPYYEEVIIPSQNGIDPPKKIKRKRQIPKGLSAQDAKIFEKIKRRSYHLDMLFSFIGLRFGWNGLLGAIPVIGSGLSVINSILLYRMVFEFSMKLPITIHLQLLANIMVDFLLGFIPIVGDLIEVGYKANSRNALIIEKYLINFGNKTKLNASAAESLNHIDTINSPDPSYLDVFSYLPLVRNRNQKK</sequence>
<evidence type="ECO:0000313" key="3">
    <source>
        <dbReference type="Proteomes" id="UP000094236"/>
    </source>
</evidence>
<dbReference type="STRING" id="669874.A0A1E4TZS9"/>
<dbReference type="PANTHER" id="PTHR35519">
    <property type="entry name" value="MEMBRANE PROTEINS"/>
    <property type="match status" value="1"/>
</dbReference>
<feature type="transmembrane region" description="Helical" evidence="1">
    <location>
        <begin position="76"/>
        <end position="104"/>
    </location>
</feature>
<keyword evidence="1" id="KW-1133">Transmembrane helix</keyword>
<dbReference type="AlphaFoldDB" id="A0A1E4TZS9"/>
<reference evidence="3" key="1">
    <citation type="submission" date="2016-05" db="EMBL/GenBank/DDBJ databases">
        <title>Comparative genomics of biotechnologically important yeasts.</title>
        <authorList>
            <consortium name="DOE Joint Genome Institute"/>
            <person name="Riley R."/>
            <person name="Haridas S."/>
            <person name="Wolfe K.H."/>
            <person name="Lopes M.R."/>
            <person name="Hittinger C.T."/>
            <person name="Goker M."/>
            <person name="Salamov A."/>
            <person name="Wisecaver J."/>
            <person name="Long T.M."/>
            <person name="Aerts A.L."/>
            <person name="Barry K."/>
            <person name="Choi C."/>
            <person name="Clum A."/>
            <person name="Coughlan A.Y."/>
            <person name="Deshpande S."/>
            <person name="Douglass A.P."/>
            <person name="Hanson S.J."/>
            <person name="Klenk H.-P."/>
            <person name="Labutti K."/>
            <person name="Lapidus A."/>
            <person name="Lindquist E."/>
            <person name="Lipzen A."/>
            <person name="Meier-Kolthoff J.P."/>
            <person name="Ohm R.A."/>
            <person name="Otillar R.P."/>
            <person name="Pangilinan J."/>
            <person name="Peng Y."/>
            <person name="Rokas A."/>
            <person name="Rosa C.A."/>
            <person name="Scheuner C."/>
            <person name="Sibirny A.A."/>
            <person name="Slot J.C."/>
            <person name="Stielow J.B."/>
            <person name="Sun H."/>
            <person name="Kurtzman C.P."/>
            <person name="Blackwell M."/>
            <person name="Grigoriev I.V."/>
            <person name="Jeffries T.W."/>
        </authorList>
    </citation>
    <scope>NUCLEOTIDE SEQUENCE [LARGE SCALE GENOMIC DNA]</scope>
    <source>
        <strain evidence="3">NRRL Y-2460</strain>
    </source>
</reference>
<feature type="transmembrane region" description="Helical" evidence="1">
    <location>
        <begin position="124"/>
        <end position="148"/>
    </location>
</feature>
<evidence type="ECO:0000256" key="1">
    <source>
        <dbReference type="SAM" id="Phobius"/>
    </source>
</evidence>
<dbReference type="PANTHER" id="PTHR35519:SF2">
    <property type="entry name" value="PH DOMAIN PROTEIN"/>
    <property type="match status" value="1"/>
</dbReference>
<organism evidence="2 3">
    <name type="scientific">Pachysolen tannophilus NRRL Y-2460</name>
    <dbReference type="NCBI Taxonomy" id="669874"/>
    <lineage>
        <taxon>Eukaryota</taxon>
        <taxon>Fungi</taxon>
        <taxon>Dikarya</taxon>
        <taxon>Ascomycota</taxon>
        <taxon>Saccharomycotina</taxon>
        <taxon>Pichiomycetes</taxon>
        <taxon>Pachysolenaceae</taxon>
        <taxon>Pachysolen</taxon>
    </lineage>
</organism>
<evidence type="ECO:0008006" key="4">
    <source>
        <dbReference type="Google" id="ProtNLM"/>
    </source>
</evidence>
<keyword evidence="1" id="KW-0812">Transmembrane</keyword>
<protein>
    <recommendedName>
        <fullName evidence="4">DUF4112 domain-containing protein</fullName>
    </recommendedName>
</protein>
<dbReference type="EMBL" id="KV454012">
    <property type="protein sequence ID" value="ODV97251.1"/>
    <property type="molecule type" value="Genomic_DNA"/>
</dbReference>
<dbReference type="Proteomes" id="UP000094236">
    <property type="component" value="Unassembled WGS sequence"/>
</dbReference>
<dbReference type="Pfam" id="PF13430">
    <property type="entry name" value="DUF4112"/>
    <property type="match status" value="1"/>
</dbReference>
<dbReference type="OrthoDB" id="2103474at2759"/>
<name>A0A1E4TZS9_PACTA</name>
<evidence type="ECO:0000313" key="2">
    <source>
        <dbReference type="EMBL" id="ODV97251.1"/>
    </source>
</evidence>
<dbReference type="InterPro" id="IPR025187">
    <property type="entry name" value="DUF4112"/>
</dbReference>